<dbReference type="OrthoDB" id="9783218at2"/>
<comment type="subcellular location">
    <subcellularLocation>
        <location evidence="1 7">Cell membrane</location>
        <topology evidence="1 7">Multi-pass membrane protein</topology>
    </subcellularLocation>
</comment>
<comment type="similarity">
    <text evidence="7">Belongs to the binding-protein-dependent transport system permease family.</text>
</comment>
<dbReference type="GO" id="GO:0005886">
    <property type="term" value="C:plasma membrane"/>
    <property type="evidence" value="ECO:0007669"/>
    <property type="project" value="UniProtKB-SubCell"/>
</dbReference>
<dbReference type="SUPFAM" id="SSF161098">
    <property type="entry name" value="MetI-like"/>
    <property type="match status" value="1"/>
</dbReference>
<dbReference type="KEGG" id="deo:CAY53_06795"/>
<keyword evidence="10" id="KW-1185">Reference proteome</keyword>
<feature type="transmembrane region" description="Helical" evidence="7">
    <location>
        <begin position="92"/>
        <end position="117"/>
    </location>
</feature>
<proteinExistence type="inferred from homology"/>
<gene>
    <name evidence="9" type="ORF">CAY53_06795</name>
</gene>
<dbReference type="InterPro" id="IPR025966">
    <property type="entry name" value="OppC_N"/>
</dbReference>
<keyword evidence="4 7" id="KW-0812">Transmembrane</keyword>
<evidence type="ECO:0000256" key="3">
    <source>
        <dbReference type="ARBA" id="ARBA00022475"/>
    </source>
</evidence>
<feature type="transmembrane region" description="Helical" evidence="7">
    <location>
        <begin position="209"/>
        <end position="234"/>
    </location>
</feature>
<evidence type="ECO:0000313" key="9">
    <source>
        <dbReference type="EMBL" id="AVD71218.1"/>
    </source>
</evidence>
<evidence type="ECO:0000256" key="1">
    <source>
        <dbReference type="ARBA" id="ARBA00004651"/>
    </source>
</evidence>
<protein>
    <submittedName>
        <fullName evidence="9">Nickel ABC transporter permease subunit NikC</fullName>
    </submittedName>
</protein>
<dbReference type="Proteomes" id="UP000239867">
    <property type="component" value="Chromosome"/>
</dbReference>
<feature type="domain" description="ABC transmembrane type-1" evidence="8">
    <location>
        <begin position="88"/>
        <end position="277"/>
    </location>
</feature>
<accession>A0A2L1GNJ3</accession>
<evidence type="ECO:0000256" key="6">
    <source>
        <dbReference type="ARBA" id="ARBA00023136"/>
    </source>
</evidence>
<dbReference type="EMBL" id="CP021255">
    <property type="protein sequence ID" value="AVD71218.1"/>
    <property type="molecule type" value="Genomic_DNA"/>
</dbReference>
<feature type="transmembrane region" description="Helical" evidence="7">
    <location>
        <begin position="254"/>
        <end position="277"/>
    </location>
</feature>
<dbReference type="GO" id="GO:0055085">
    <property type="term" value="P:transmembrane transport"/>
    <property type="evidence" value="ECO:0007669"/>
    <property type="project" value="InterPro"/>
</dbReference>
<dbReference type="InterPro" id="IPR035906">
    <property type="entry name" value="MetI-like_sf"/>
</dbReference>
<evidence type="ECO:0000259" key="8">
    <source>
        <dbReference type="PROSITE" id="PS50928"/>
    </source>
</evidence>
<reference evidence="9" key="1">
    <citation type="submission" date="2017-05" db="EMBL/GenBank/DDBJ databases">
        <authorList>
            <person name="Song R."/>
            <person name="Chenine A.L."/>
            <person name="Ruprecht R.M."/>
        </authorList>
    </citation>
    <scope>NUCLEOTIDE SEQUENCE</scope>
    <source>
        <strain evidence="9">ORNL</strain>
    </source>
</reference>
<dbReference type="CDD" id="cd06261">
    <property type="entry name" value="TM_PBP2"/>
    <property type="match status" value="1"/>
</dbReference>
<dbReference type="InterPro" id="IPR050366">
    <property type="entry name" value="BP-dependent_transpt_permease"/>
</dbReference>
<evidence type="ECO:0000313" key="10">
    <source>
        <dbReference type="Proteomes" id="UP000239867"/>
    </source>
</evidence>
<keyword evidence="5 7" id="KW-1133">Transmembrane helix</keyword>
<evidence type="ECO:0000256" key="5">
    <source>
        <dbReference type="ARBA" id="ARBA00022989"/>
    </source>
</evidence>
<feature type="transmembrane region" description="Helical" evidence="7">
    <location>
        <begin position="181"/>
        <end position="197"/>
    </location>
</feature>
<organism evidence="9 10">
    <name type="scientific">Desulfobulbus oralis</name>
    <dbReference type="NCBI Taxonomy" id="1986146"/>
    <lineage>
        <taxon>Bacteria</taxon>
        <taxon>Pseudomonadati</taxon>
        <taxon>Thermodesulfobacteriota</taxon>
        <taxon>Desulfobulbia</taxon>
        <taxon>Desulfobulbales</taxon>
        <taxon>Desulfobulbaceae</taxon>
        <taxon>Desulfobulbus</taxon>
    </lineage>
</organism>
<dbReference type="InterPro" id="IPR053474">
    <property type="entry name" value="Staphylopine_ABC_permease"/>
</dbReference>
<keyword evidence="2 7" id="KW-0813">Transport</keyword>
<dbReference type="PANTHER" id="PTHR43386:SF1">
    <property type="entry name" value="D,D-DIPEPTIDE TRANSPORT SYSTEM PERMEASE PROTEIN DDPC-RELATED"/>
    <property type="match status" value="1"/>
</dbReference>
<evidence type="ECO:0000256" key="4">
    <source>
        <dbReference type="ARBA" id="ARBA00022692"/>
    </source>
</evidence>
<evidence type="ECO:0000256" key="7">
    <source>
        <dbReference type="RuleBase" id="RU363032"/>
    </source>
</evidence>
<feature type="transmembrane region" description="Helical" evidence="7">
    <location>
        <begin position="27"/>
        <end position="49"/>
    </location>
</feature>
<keyword evidence="6 7" id="KW-0472">Membrane</keyword>
<dbReference type="InterPro" id="IPR000515">
    <property type="entry name" value="MetI-like"/>
</dbReference>
<reference evidence="9" key="2">
    <citation type="journal article" date="2018" name="MBio">
        <title>Insights into the evolution of host association through the isolation and characterization of a novel human periodontal pathobiont, Desulfobulbus oralis.</title>
        <authorList>
            <person name="Cross K.L."/>
            <person name="Chirania P."/>
            <person name="Xiong W."/>
            <person name="Beall C.J."/>
            <person name="Elkins J.G."/>
            <person name="Giannone R.J."/>
            <person name="Griffen A.L."/>
            <person name="Guss A.M."/>
            <person name="Hettich R.L."/>
            <person name="Joshi S.S."/>
            <person name="Mokrzan E.M."/>
            <person name="Martin R.K."/>
            <person name="Zhulin I.B."/>
            <person name="Leys E.J."/>
            <person name="Podar M."/>
        </authorList>
    </citation>
    <scope>NUCLEOTIDE SEQUENCE [LARGE SCALE GENOMIC DNA]</scope>
    <source>
        <strain evidence="9">ORNL</strain>
    </source>
</reference>
<dbReference type="PANTHER" id="PTHR43386">
    <property type="entry name" value="OLIGOPEPTIDE TRANSPORT SYSTEM PERMEASE PROTEIN APPC"/>
    <property type="match status" value="1"/>
</dbReference>
<evidence type="ECO:0000256" key="2">
    <source>
        <dbReference type="ARBA" id="ARBA00022448"/>
    </source>
</evidence>
<feature type="transmembrane region" description="Helical" evidence="7">
    <location>
        <begin position="138"/>
        <end position="161"/>
    </location>
</feature>
<sequence>MLRPGRSPPAGRGAPVKAWQHLKQDRLGLCCLIFIMLVLAAGLLSSWIAPCDPLEMDVKNKFAPWGRAHWLGTDHLGRDILSRLLFGVRSTLGFSLLAMLATVAIGTLLGMLAGLLRGSVEALLMRLCDVMMSFPSEVMILAIVGMLGPGLGNVVLAAVVAKWPWYTRMIRTLTRQYVDMNYIRFARVAGYGPAYIIRRHLVPCAAGEIIVLATLDTGAVILMISALSFLGLGVQPPTPEWGMMLGEAKEVMILYPWQMLPPGFSILAVVAAFNFLGDSLRDALDPRHHPSREVAL</sequence>
<keyword evidence="3" id="KW-1003">Cell membrane</keyword>
<dbReference type="Gene3D" id="1.10.3720.10">
    <property type="entry name" value="MetI-like"/>
    <property type="match status" value="1"/>
</dbReference>
<dbReference type="NCBIfam" id="NF045473">
    <property type="entry name" value="Opp1C"/>
    <property type="match status" value="1"/>
</dbReference>
<dbReference type="Pfam" id="PF00528">
    <property type="entry name" value="BPD_transp_1"/>
    <property type="match status" value="1"/>
</dbReference>
<dbReference type="PROSITE" id="PS50928">
    <property type="entry name" value="ABC_TM1"/>
    <property type="match status" value="1"/>
</dbReference>
<dbReference type="AlphaFoldDB" id="A0A2L1GNJ3"/>
<name>A0A2L1GNJ3_9BACT</name>
<dbReference type="Pfam" id="PF12911">
    <property type="entry name" value="OppC_N"/>
    <property type="match status" value="1"/>
</dbReference>